<keyword evidence="7" id="KW-0614">Plasmid</keyword>
<accession>A0AAX3YPT7</accession>
<dbReference type="Pfam" id="PF00926">
    <property type="entry name" value="DHBP_synthase"/>
    <property type="match status" value="1"/>
</dbReference>
<evidence type="ECO:0000256" key="3">
    <source>
        <dbReference type="ARBA" id="ARBA00012153"/>
    </source>
</evidence>
<dbReference type="Gene3D" id="3.90.870.10">
    <property type="entry name" value="DHBP synthase"/>
    <property type="match status" value="1"/>
</dbReference>
<comment type="function">
    <text evidence="1">Catalyzes the conversion of D-ribulose 5-phosphate to formate and 3,4-dihydroxy-2-butanone 4-phosphate.</text>
</comment>
<sequence length="342" mass="36051">MTMVHEPETTTGTLVDLALSRDETAALERVCAAAAELACGGTVLMCDDAEQPGRGEILFAAAGADVHATAFAVRHTSGFLHVALPASRCDELELVPQRGADRTGIAQCVTVDANDGIGTGISAADRAVTARLLASDAALEDSFTRPGHVVPLRAELDLPLRAYGYAEAGLHLVRAAGLAAAAVMGTVVGIADPTSMAAGEEVHAFAAEHRLPLVAIRDLAVGATPATSVDLPLQLPTGRTRLMSFDAVGEEYLCLVVGDVTDRAEVPLHIVAADRIVLEASMQYGVPRILLGVRAASNPVDQRALIFARLREEHDPLREVLRSTGARSLRRTFDPDSWSRCN</sequence>
<evidence type="ECO:0000256" key="4">
    <source>
        <dbReference type="ARBA" id="ARBA00022619"/>
    </source>
</evidence>
<dbReference type="EC" id="4.1.99.12" evidence="3"/>
<dbReference type="GO" id="GO:0008686">
    <property type="term" value="F:3,4-dihydroxy-2-butanone-4-phosphate synthase activity"/>
    <property type="evidence" value="ECO:0007669"/>
    <property type="project" value="UniProtKB-EC"/>
</dbReference>
<dbReference type="EMBL" id="CP130954">
    <property type="protein sequence ID" value="WLF51467.1"/>
    <property type="molecule type" value="Genomic_DNA"/>
</dbReference>
<name>A0AAX3YPT7_RHOOP</name>
<organism evidence="7 9">
    <name type="scientific">Rhodococcus opacus</name>
    <name type="common">Nocardia opaca</name>
    <dbReference type="NCBI Taxonomy" id="37919"/>
    <lineage>
        <taxon>Bacteria</taxon>
        <taxon>Bacillati</taxon>
        <taxon>Actinomycetota</taxon>
        <taxon>Actinomycetes</taxon>
        <taxon>Mycobacteriales</taxon>
        <taxon>Nocardiaceae</taxon>
        <taxon>Rhodococcus</taxon>
    </lineage>
</organism>
<evidence type="ECO:0000313" key="9">
    <source>
        <dbReference type="Proteomes" id="UP001231166"/>
    </source>
</evidence>
<evidence type="ECO:0000256" key="2">
    <source>
        <dbReference type="ARBA" id="ARBA00004904"/>
    </source>
</evidence>
<comment type="pathway">
    <text evidence="2">Cofactor biosynthesis; riboflavin biosynthesis; 2-hydroxy-3-oxobutyl phosphate from D-ribulose 5-phosphate: step 1/1.</text>
</comment>
<dbReference type="InterPro" id="IPR000422">
    <property type="entry name" value="DHBP_synthase_RibB"/>
</dbReference>
<reference evidence="6" key="1">
    <citation type="submission" date="2022-12" db="EMBL/GenBank/DDBJ databases">
        <authorList>
            <person name="Krivoruchko A.V."/>
            <person name="Elkin A."/>
        </authorList>
    </citation>
    <scope>NUCLEOTIDE SEQUENCE</scope>
    <source>
        <strain evidence="6">IEGM 249</strain>
    </source>
</reference>
<dbReference type="EMBL" id="JAPWIS010000017">
    <property type="protein sequence ID" value="MCZ4587531.1"/>
    <property type="molecule type" value="Genomic_DNA"/>
</dbReference>
<keyword evidence="5" id="KW-0479">Metal-binding</keyword>
<reference evidence="7" key="2">
    <citation type="submission" date="2023-07" db="EMBL/GenBank/DDBJ databases">
        <title>Genomic analysis of Rhodococcus opacus VOC-14 with glycol ethers degradation activity.</title>
        <authorList>
            <person name="Narkevich D.A."/>
            <person name="Hlushen A.M."/>
            <person name="Akhremchuk A.E."/>
            <person name="Sikolenko M.A."/>
            <person name="Valentovich L.N."/>
        </authorList>
    </citation>
    <scope>NUCLEOTIDE SEQUENCE</scope>
    <source>
        <strain evidence="7">VOC-14</strain>
        <plasmid evidence="7">pRho-VOC14-C342</plasmid>
    </source>
</reference>
<evidence type="ECO:0000256" key="1">
    <source>
        <dbReference type="ARBA" id="ARBA00002284"/>
    </source>
</evidence>
<evidence type="ECO:0000313" key="8">
    <source>
        <dbReference type="Proteomes" id="UP001066327"/>
    </source>
</evidence>
<dbReference type="Proteomes" id="UP001066327">
    <property type="component" value="Unassembled WGS sequence"/>
</dbReference>
<dbReference type="GO" id="GO:0046872">
    <property type="term" value="F:metal ion binding"/>
    <property type="evidence" value="ECO:0007669"/>
    <property type="project" value="UniProtKB-KW"/>
</dbReference>
<dbReference type="InterPro" id="IPR017945">
    <property type="entry name" value="DHBP_synth_RibB-like_a/b_dom"/>
</dbReference>
<dbReference type="PANTHER" id="PTHR21327">
    <property type="entry name" value="GTP CYCLOHYDROLASE II-RELATED"/>
    <property type="match status" value="1"/>
</dbReference>
<dbReference type="AlphaFoldDB" id="A0AAX3YPT7"/>
<dbReference type="GO" id="GO:0009231">
    <property type="term" value="P:riboflavin biosynthetic process"/>
    <property type="evidence" value="ECO:0007669"/>
    <property type="project" value="UniProtKB-KW"/>
</dbReference>
<evidence type="ECO:0000256" key="5">
    <source>
        <dbReference type="ARBA" id="ARBA00022723"/>
    </source>
</evidence>
<dbReference type="GO" id="GO:0003935">
    <property type="term" value="F:GTP cyclohydrolase II activity"/>
    <property type="evidence" value="ECO:0007669"/>
    <property type="project" value="TreeGrafter"/>
</dbReference>
<gene>
    <name evidence="6" type="ORF">O4328_28250</name>
    <name evidence="7" type="ORF">Q5707_38010</name>
</gene>
<dbReference type="SUPFAM" id="SSF55821">
    <property type="entry name" value="YrdC/RibB"/>
    <property type="match status" value="1"/>
</dbReference>
<keyword evidence="4" id="KW-0686">Riboflavin biosynthesis</keyword>
<evidence type="ECO:0000313" key="6">
    <source>
        <dbReference type="EMBL" id="MCZ4587531.1"/>
    </source>
</evidence>
<geneLocation type="plasmid" evidence="7 9">
    <name>pRho-VOC14-C342</name>
</geneLocation>
<keyword evidence="8" id="KW-1185">Reference proteome</keyword>
<dbReference type="PANTHER" id="PTHR21327:SF18">
    <property type="entry name" value="3,4-DIHYDROXY-2-BUTANONE 4-PHOSPHATE SYNTHASE"/>
    <property type="match status" value="1"/>
</dbReference>
<protein>
    <recommendedName>
        <fullName evidence="3">3,4-dihydroxy-2-butanone-4-phosphate synthase</fullName>
        <ecNumber evidence="3">4.1.99.12</ecNumber>
    </recommendedName>
</protein>
<dbReference type="RefSeq" id="WP_269591884.1">
    <property type="nucleotide sequence ID" value="NZ_CP130954.1"/>
</dbReference>
<dbReference type="GO" id="GO:0005829">
    <property type="term" value="C:cytosol"/>
    <property type="evidence" value="ECO:0007669"/>
    <property type="project" value="TreeGrafter"/>
</dbReference>
<dbReference type="Proteomes" id="UP001231166">
    <property type="component" value="Plasmid pRho-VOC14-C342"/>
</dbReference>
<proteinExistence type="predicted"/>
<evidence type="ECO:0000313" key="7">
    <source>
        <dbReference type="EMBL" id="WLF51467.1"/>
    </source>
</evidence>